<keyword evidence="1" id="KW-0732">Signal</keyword>
<name>A0A557PBC5_9VIBR</name>
<dbReference type="NCBIfam" id="NF041384">
    <property type="entry name" value="YHS_seleno_dom"/>
    <property type="match status" value="1"/>
</dbReference>
<dbReference type="Proteomes" id="UP001157156">
    <property type="component" value="Unassembled WGS sequence"/>
</dbReference>
<dbReference type="InterPro" id="IPR007029">
    <property type="entry name" value="YHS_dom"/>
</dbReference>
<protein>
    <submittedName>
        <fullName evidence="4">YHS domain-containing protein</fullName>
    </submittedName>
</protein>
<dbReference type="Pfam" id="PF04945">
    <property type="entry name" value="YHS"/>
    <property type="match status" value="1"/>
</dbReference>
<evidence type="ECO:0000256" key="1">
    <source>
        <dbReference type="SAM" id="SignalP"/>
    </source>
</evidence>
<comment type="caution">
    <text evidence="4">The sequence shown here is derived from an EMBL/GenBank/DDBJ whole genome shotgun (WGS) entry which is preliminary data.</text>
</comment>
<gene>
    <name evidence="4" type="ORF">FOF44_05650</name>
    <name evidence="3" type="ORF">GCM10007931_16850</name>
</gene>
<dbReference type="AlphaFoldDB" id="A0A557PBC5"/>
<keyword evidence="6" id="KW-1185">Reference proteome</keyword>
<dbReference type="Proteomes" id="UP000319828">
    <property type="component" value="Unassembled WGS sequence"/>
</dbReference>
<sequence length="154" mass="17779">MKAYWKTLTFILLVVSQALFSPQVMAENDPIYTGFFSNKALEGYDTVAYFTEGKAVEGKSNFKVKYQGAEWWFINKEHLDMFTDNPEKYAPQYGGYCAWAIGEKNQLAPGDPHQWTIHQGKLYINYDQSVQDTWLPKKDSFIKAADQNWPSILD</sequence>
<feature type="signal peptide" evidence="1">
    <location>
        <begin position="1"/>
        <end position="26"/>
    </location>
</feature>
<reference evidence="6" key="2">
    <citation type="journal article" date="2019" name="Int. J. Syst. Evol. Microbiol.">
        <title>The Global Catalogue of Microorganisms (GCM) 10K type strain sequencing project: providing services to taxonomists for standard genome sequencing and annotation.</title>
        <authorList>
            <consortium name="The Broad Institute Genomics Platform"/>
            <consortium name="The Broad Institute Genome Sequencing Center for Infectious Disease"/>
            <person name="Wu L."/>
            <person name="Ma J."/>
        </authorList>
    </citation>
    <scope>NUCLEOTIDE SEQUENCE [LARGE SCALE GENOMIC DNA]</scope>
    <source>
        <strain evidence="6">NBRC 111146</strain>
    </source>
</reference>
<reference evidence="3" key="1">
    <citation type="journal article" date="2014" name="Int. J. Syst. Evol. Microbiol.">
        <title>Complete genome of a new Firmicutes species belonging to the dominant human colonic microbiota ('Ruminococcus bicirculans') reveals two chromosomes and a selective capacity to utilize plant glucans.</title>
        <authorList>
            <consortium name="NISC Comparative Sequencing Program"/>
            <person name="Wegmann U."/>
            <person name="Louis P."/>
            <person name="Goesmann A."/>
            <person name="Henrissat B."/>
            <person name="Duncan S.H."/>
            <person name="Flint H.J."/>
        </authorList>
    </citation>
    <scope>NUCLEOTIDE SEQUENCE</scope>
    <source>
        <strain evidence="3">NBRC 111146</strain>
    </source>
</reference>
<evidence type="ECO:0000313" key="4">
    <source>
        <dbReference type="EMBL" id="TVO37963.1"/>
    </source>
</evidence>
<evidence type="ECO:0000259" key="2">
    <source>
        <dbReference type="Pfam" id="PF04945"/>
    </source>
</evidence>
<organism evidence="4 5">
    <name type="scientific">Vibrio algivorus</name>
    <dbReference type="NCBI Taxonomy" id="1667024"/>
    <lineage>
        <taxon>Bacteria</taxon>
        <taxon>Pseudomonadati</taxon>
        <taxon>Pseudomonadota</taxon>
        <taxon>Gammaproteobacteria</taxon>
        <taxon>Vibrionales</taxon>
        <taxon>Vibrionaceae</taxon>
        <taxon>Vibrio</taxon>
    </lineage>
</organism>
<proteinExistence type="predicted"/>
<accession>A0A557PBC5</accession>
<evidence type="ECO:0000313" key="5">
    <source>
        <dbReference type="Proteomes" id="UP000319828"/>
    </source>
</evidence>
<dbReference type="OrthoDB" id="344729at2"/>
<reference evidence="3" key="4">
    <citation type="submission" date="2023-01" db="EMBL/GenBank/DDBJ databases">
        <title>Draft genome sequence of Vibrio algivorus strain NBRC 111146.</title>
        <authorList>
            <person name="Sun Q."/>
            <person name="Mori K."/>
        </authorList>
    </citation>
    <scope>NUCLEOTIDE SEQUENCE</scope>
    <source>
        <strain evidence="3">NBRC 111146</strain>
    </source>
</reference>
<feature type="domain" description="YHS" evidence="2">
    <location>
        <begin position="47"/>
        <end position="93"/>
    </location>
</feature>
<evidence type="ECO:0000313" key="3">
    <source>
        <dbReference type="EMBL" id="GLT14710.1"/>
    </source>
</evidence>
<feature type="chain" id="PRO_5022151407" evidence="1">
    <location>
        <begin position="27"/>
        <end position="154"/>
    </location>
</feature>
<dbReference type="RefSeq" id="WP_089124999.1">
    <property type="nucleotide sequence ID" value="NZ_BSPV01000005.1"/>
</dbReference>
<dbReference type="EMBL" id="BSPV01000005">
    <property type="protein sequence ID" value="GLT14710.1"/>
    <property type="molecule type" value="Genomic_DNA"/>
</dbReference>
<reference evidence="4 5" key="3">
    <citation type="submission" date="2019-07" db="EMBL/GenBank/DDBJ databases">
        <title>The draft genome sequence of Vibrio algivorus M1486.</title>
        <authorList>
            <person name="Meng X."/>
        </authorList>
    </citation>
    <scope>NUCLEOTIDE SEQUENCE [LARGE SCALE GENOMIC DNA]</scope>
    <source>
        <strain evidence="4 5">M1486</strain>
    </source>
</reference>
<evidence type="ECO:0000313" key="6">
    <source>
        <dbReference type="Proteomes" id="UP001157156"/>
    </source>
</evidence>
<dbReference type="EMBL" id="VMKJ01000007">
    <property type="protein sequence ID" value="TVO37963.1"/>
    <property type="molecule type" value="Genomic_DNA"/>
</dbReference>